<evidence type="ECO:0000313" key="1">
    <source>
        <dbReference type="EMBL" id="UNI24770.1"/>
    </source>
</evidence>
<evidence type="ECO:0000313" key="2">
    <source>
        <dbReference type="Proteomes" id="UP000829364"/>
    </source>
</evidence>
<protein>
    <submittedName>
        <fullName evidence="1">Uncharacterized protein</fullName>
    </submittedName>
</protein>
<dbReference type="GeneID" id="72072438"/>
<organism evidence="1 2">
    <name type="scientific">Purpureocillium takamizusanense</name>
    <dbReference type="NCBI Taxonomy" id="2060973"/>
    <lineage>
        <taxon>Eukaryota</taxon>
        <taxon>Fungi</taxon>
        <taxon>Dikarya</taxon>
        <taxon>Ascomycota</taxon>
        <taxon>Pezizomycotina</taxon>
        <taxon>Sordariomycetes</taxon>
        <taxon>Hypocreomycetidae</taxon>
        <taxon>Hypocreales</taxon>
        <taxon>Ophiocordycipitaceae</taxon>
        <taxon>Purpureocillium</taxon>
    </lineage>
</organism>
<name>A0A9Q8VF91_9HYPO</name>
<dbReference type="Proteomes" id="UP000829364">
    <property type="component" value="Chromosome 12"/>
</dbReference>
<gene>
    <name evidence="1" type="ORF">JDV02_010494</name>
</gene>
<dbReference type="KEGG" id="ptkz:JDV02_010494"/>
<reference evidence="1" key="1">
    <citation type="submission" date="2021-11" db="EMBL/GenBank/DDBJ databases">
        <title>Purpureocillium_takamizusanense_genome.</title>
        <authorList>
            <person name="Nguyen N.-H."/>
        </authorList>
    </citation>
    <scope>NUCLEOTIDE SEQUENCE</scope>
    <source>
        <strain evidence="1">PT3</strain>
    </source>
</reference>
<proteinExistence type="predicted"/>
<sequence length="78" mass="9274">MCEQREEYEQCPDCHRKRLLRRIPEPCVALLSKHGNNWERHFGECSTGVQLTQSIEMLEQGCRKCTPQQTAMKRRRRA</sequence>
<keyword evidence="2" id="KW-1185">Reference proteome</keyword>
<dbReference type="AlphaFoldDB" id="A0A9Q8VF91"/>
<accession>A0A9Q8VF91</accession>
<dbReference type="EMBL" id="CP086365">
    <property type="protein sequence ID" value="UNI24770.1"/>
    <property type="molecule type" value="Genomic_DNA"/>
</dbReference>
<dbReference type="RefSeq" id="XP_047848251.1">
    <property type="nucleotide sequence ID" value="XM_047992237.1"/>
</dbReference>